<name>A0AAV6H3G4_9TELE</name>
<organism evidence="1 2">
    <name type="scientific">Alosa alosa</name>
    <name type="common">allis shad</name>
    <dbReference type="NCBI Taxonomy" id="278164"/>
    <lineage>
        <taxon>Eukaryota</taxon>
        <taxon>Metazoa</taxon>
        <taxon>Chordata</taxon>
        <taxon>Craniata</taxon>
        <taxon>Vertebrata</taxon>
        <taxon>Euteleostomi</taxon>
        <taxon>Actinopterygii</taxon>
        <taxon>Neopterygii</taxon>
        <taxon>Teleostei</taxon>
        <taxon>Clupei</taxon>
        <taxon>Clupeiformes</taxon>
        <taxon>Clupeoidei</taxon>
        <taxon>Clupeidae</taxon>
        <taxon>Alosa</taxon>
    </lineage>
</organism>
<accession>A0AAV6H3G4</accession>
<keyword evidence="2" id="KW-1185">Reference proteome</keyword>
<proteinExistence type="predicted"/>
<evidence type="ECO:0000313" key="2">
    <source>
        <dbReference type="Proteomes" id="UP000823561"/>
    </source>
</evidence>
<dbReference type="AlphaFoldDB" id="A0AAV6H3G4"/>
<protein>
    <submittedName>
        <fullName evidence="1">Uncharacterized protein</fullName>
    </submittedName>
</protein>
<dbReference type="EMBL" id="JADWDJ010000005">
    <property type="protein sequence ID" value="KAG5280637.1"/>
    <property type="molecule type" value="Genomic_DNA"/>
</dbReference>
<dbReference type="Proteomes" id="UP000823561">
    <property type="component" value="Chromosome 5"/>
</dbReference>
<evidence type="ECO:0000313" key="1">
    <source>
        <dbReference type="EMBL" id="KAG5280637.1"/>
    </source>
</evidence>
<comment type="caution">
    <text evidence="1">The sequence shown here is derived from an EMBL/GenBank/DDBJ whole genome shotgun (WGS) entry which is preliminary data.</text>
</comment>
<sequence length="87" mass="9827">MAPMCPPPLQDNNRRKCVSVGTWVWTVEGPICLLPVPMNSPSTGHTGTPNTTKYQGIEKKDSSMESEELELFAYYLNHIRTEHINHT</sequence>
<reference evidence="1" key="1">
    <citation type="submission" date="2020-10" db="EMBL/GenBank/DDBJ databases">
        <title>Chromosome-scale genome assembly of the Allis shad, Alosa alosa.</title>
        <authorList>
            <person name="Margot Z."/>
            <person name="Christophe K."/>
            <person name="Cabau C."/>
            <person name="Louis A."/>
            <person name="Berthelot C."/>
            <person name="Parey E."/>
            <person name="Roest Crollius H."/>
            <person name="Montfort J."/>
            <person name="Robinson-Rechavi M."/>
            <person name="Bucao C."/>
            <person name="Bouchez O."/>
            <person name="Gislard M."/>
            <person name="Lluch J."/>
            <person name="Milhes M."/>
            <person name="Lampietro C."/>
            <person name="Lopez Roques C."/>
            <person name="Donnadieu C."/>
            <person name="Braasch I."/>
            <person name="Desvignes T."/>
            <person name="Postlethwait J."/>
            <person name="Bobe J."/>
            <person name="Guiguen Y."/>
        </authorList>
    </citation>
    <scope>NUCLEOTIDE SEQUENCE</scope>
    <source>
        <strain evidence="1">M-15738</strain>
        <tissue evidence="1">Blood</tissue>
    </source>
</reference>
<gene>
    <name evidence="1" type="ORF">AALO_G00062340</name>
</gene>